<dbReference type="ExpressionAtlas" id="A0A1D6IPS6">
    <property type="expression patterns" value="baseline and differential"/>
</dbReference>
<evidence type="ECO:0000313" key="3">
    <source>
        <dbReference type="EMBL" id="ONM61233.1"/>
    </source>
</evidence>
<dbReference type="InterPro" id="IPR036514">
    <property type="entry name" value="SGNH_hydro_sf"/>
</dbReference>
<evidence type="ECO:0000256" key="2">
    <source>
        <dbReference type="SAM" id="MobiDB-lite"/>
    </source>
</evidence>
<comment type="similarity">
    <text evidence="1">Belongs to the 'GDSL' lipolytic enzyme family.</text>
</comment>
<sequence>MVPWLGVYRCSAFSCPTTPPSQPTERHLTYPNQPATVARMEPYLQWLGIQLMELGGTAMSLLLLLVLAASPLQQARAVGGGRPRVPAILVFGDSIVDTGNNNAVLTLTKSNFRPYGKDLNGGVPTGRFSNGRIPTDFVASRLGLKDLVPAYLGTDLSDDDLCTGVSFASGGTGYDPLTSTLVVNNKRTTPVEMPFFRQFCRCRRSSTCSRSTRRGSQGSSETRPPPQESWPKACSLSAPGRTTSPTTTTSPPSDLCSTTSRRTWISLWSRPATSLGNCTSKGPGGSRSWGCRRSGACPRSGPSPAA</sequence>
<dbReference type="InterPro" id="IPR050592">
    <property type="entry name" value="GDSL_lipolytic_enzyme"/>
</dbReference>
<dbReference type="PROSITE" id="PS01098">
    <property type="entry name" value="LIPASE_GDSL_SER"/>
    <property type="match status" value="1"/>
</dbReference>
<feature type="compositionally biased region" description="Low complexity" evidence="2">
    <location>
        <begin position="242"/>
        <end position="258"/>
    </location>
</feature>
<feature type="region of interest" description="Disordered" evidence="2">
    <location>
        <begin position="272"/>
        <end position="306"/>
    </location>
</feature>
<dbReference type="PANTHER" id="PTHR45642">
    <property type="entry name" value="GDSL ESTERASE/LIPASE EXL3"/>
    <property type="match status" value="1"/>
</dbReference>
<name>A0A1D6IPS6_MAIZE</name>
<evidence type="ECO:0000256" key="1">
    <source>
        <dbReference type="ARBA" id="ARBA00008668"/>
    </source>
</evidence>
<dbReference type="PANTHER" id="PTHR45642:SF3">
    <property type="entry name" value="OS09G0540400 PROTEIN"/>
    <property type="match status" value="1"/>
</dbReference>
<gene>
    <name evidence="3" type="ORF">ZEAMMB73_Zm00001d022615</name>
</gene>
<accession>A0A1D6IPS6</accession>
<proteinExistence type="inferred from homology"/>
<organism evidence="3">
    <name type="scientific">Zea mays</name>
    <name type="common">Maize</name>
    <dbReference type="NCBI Taxonomy" id="4577"/>
    <lineage>
        <taxon>Eukaryota</taxon>
        <taxon>Viridiplantae</taxon>
        <taxon>Streptophyta</taxon>
        <taxon>Embryophyta</taxon>
        <taxon>Tracheophyta</taxon>
        <taxon>Spermatophyta</taxon>
        <taxon>Magnoliopsida</taxon>
        <taxon>Liliopsida</taxon>
        <taxon>Poales</taxon>
        <taxon>Poaceae</taxon>
        <taxon>PACMAD clade</taxon>
        <taxon>Panicoideae</taxon>
        <taxon>Andropogonodae</taxon>
        <taxon>Andropogoneae</taxon>
        <taxon>Tripsacinae</taxon>
        <taxon>Zea</taxon>
    </lineage>
</organism>
<feature type="region of interest" description="Disordered" evidence="2">
    <location>
        <begin position="208"/>
        <end position="258"/>
    </location>
</feature>
<feature type="compositionally biased region" description="Low complexity" evidence="2">
    <location>
        <begin position="208"/>
        <end position="220"/>
    </location>
</feature>
<dbReference type="Pfam" id="PF00657">
    <property type="entry name" value="Lipase_GDSL"/>
    <property type="match status" value="1"/>
</dbReference>
<dbReference type="InterPro" id="IPR001087">
    <property type="entry name" value="GDSL"/>
</dbReference>
<reference evidence="3" key="1">
    <citation type="submission" date="2015-12" db="EMBL/GenBank/DDBJ databases">
        <title>Update maize B73 reference genome by single molecule sequencing technologies.</title>
        <authorList>
            <consortium name="Maize Genome Sequencing Project"/>
            <person name="Ware D."/>
        </authorList>
    </citation>
    <scope>NUCLEOTIDE SEQUENCE [LARGE SCALE GENOMIC DNA]</scope>
    <source>
        <tissue evidence="3">Seedling</tissue>
    </source>
</reference>
<dbReference type="InterPro" id="IPR008265">
    <property type="entry name" value="Lipase_GDSL_AS"/>
</dbReference>
<dbReference type="EMBL" id="CM007650">
    <property type="protein sequence ID" value="ONM61233.1"/>
    <property type="molecule type" value="Genomic_DNA"/>
</dbReference>
<dbReference type="Gene3D" id="3.40.50.1110">
    <property type="entry name" value="SGNH hydrolase"/>
    <property type="match status" value="1"/>
</dbReference>
<dbReference type="GO" id="GO:0016298">
    <property type="term" value="F:lipase activity"/>
    <property type="evidence" value="ECO:0007669"/>
    <property type="project" value="InterPro"/>
</dbReference>
<dbReference type="AlphaFoldDB" id="A0A1D6IPS6"/>
<protein>
    <submittedName>
        <fullName evidence="3">GDSL esterase/lipase EXL3</fullName>
    </submittedName>
</protein>
<dbReference type="GO" id="GO:0006629">
    <property type="term" value="P:lipid metabolic process"/>
    <property type="evidence" value="ECO:0007669"/>
    <property type="project" value="InterPro"/>
</dbReference>